<dbReference type="EMBL" id="JADBGQ010000002">
    <property type="protein sequence ID" value="KAG5410072.1"/>
    <property type="molecule type" value="Genomic_DNA"/>
</dbReference>
<proteinExistence type="predicted"/>
<dbReference type="Proteomes" id="UP000823674">
    <property type="component" value="Chromosome A02"/>
</dbReference>
<reference evidence="1 2" key="1">
    <citation type="submission" date="2021-03" db="EMBL/GenBank/DDBJ databases">
        <authorList>
            <person name="King G.J."/>
            <person name="Bancroft I."/>
            <person name="Baten A."/>
            <person name="Bloomfield J."/>
            <person name="Borpatragohain P."/>
            <person name="He Z."/>
            <person name="Irish N."/>
            <person name="Irwin J."/>
            <person name="Liu K."/>
            <person name="Mauleon R.P."/>
            <person name="Moore J."/>
            <person name="Morris R."/>
            <person name="Ostergaard L."/>
            <person name="Wang B."/>
            <person name="Wells R."/>
        </authorList>
    </citation>
    <scope>NUCLEOTIDE SEQUENCE [LARGE SCALE GENOMIC DNA]</scope>
    <source>
        <strain evidence="1">R-o-18</strain>
        <tissue evidence="1">Leaf</tissue>
    </source>
</reference>
<evidence type="ECO:0000313" key="2">
    <source>
        <dbReference type="Proteomes" id="UP000823674"/>
    </source>
</evidence>
<keyword evidence="2" id="KW-1185">Reference proteome</keyword>
<evidence type="ECO:0000313" key="1">
    <source>
        <dbReference type="EMBL" id="KAG5410072.1"/>
    </source>
</evidence>
<name>A0ABQ7NGQ6_BRACM</name>
<gene>
    <name evidence="1" type="primary">A02g504170.1_BraROA</name>
    <name evidence="1" type="ORF">IGI04_006391</name>
</gene>
<sequence>MSLSASPFTQTGVHHSSFNCSWPPPLLLGFPQHYGNHALFLDEKSSVIASPHTGHRILLLAEHCYHQSFHNQLERCGNRAFSMCTDNGRDSKERTCDNWSHPLQVNRSDPVSWLPVQSSDRQCAAEKWMVCLSCTICSSWTNHRLCPGSTNLAGEDGEDSATFVVFDTKMT</sequence>
<organism evidence="1 2">
    <name type="scientific">Brassica rapa subsp. trilocularis</name>
    <dbReference type="NCBI Taxonomy" id="1813537"/>
    <lineage>
        <taxon>Eukaryota</taxon>
        <taxon>Viridiplantae</taxon>
        <taxon>Streptophyta</taxon>
        <taxon>Embryophyta</taxon>
        <taxon>Tracheophyta</taxon>
        <taxon>Spermatophyta</taxon>
        <taxon>Magnoliopsida</taxon>
        <taxon>eudicotyledons</taxon>
        <taxon>Gunneridae</taxon>
        <taxon>Pentapetalae</taxon>
        <taxon>rosids</taxon>
        <taxon>malvids</taxon>
        <taxon>Brassicales</taxon>
        <taxon>Brassicaceae</taxon>
        <taxon>Brassiceae</taxon>
        <taxon>Brassica</taxon>
    </lineage>
</organism>
<protein>
    <submittedName>
        <fullName evidence="1">Uncharacterized protein</fullName>
    </submittedName>
</protein>
<accession>A0ABQ7NGQ6</accession>
<comment type="caution">
    <text evidence="1">The sequence shown here is derived from an EMBL/GenBank/DDBJ whole genome shotgun (WGS) entry which is preliminary data.</text>
</comment>